<dbReference type="EMBL" id="KP899806">
    <property type="protein sequence ID" value="AKJ20303.1"/>
    <property type="molecule type" value="Genomic_DNA"/>
</dbReference>
<geneLocation type="plasmid" evidence="3">
    <name>p109/9</name>
</geneLocation>
<dbReference type="RefSeq" id="WP_000915490.1">
    <property type="nucleotide sequence ID" value="NZ_CBDFRU010000021.1"/>
</dbReference>
<keyword evidence="1" id="KW-0732">Signal</keyword>
<protein>
    <submittedName>
        <fullName evidence="4">Putative periplasmic protein</fullName>
    </submittedName>
</protein>
<proteinExistence type="predicted"/>
<dbReference type="AlphaFoldDB" id="A0A0G3B2J4"/>
<evidence type="ECO:0000313" key="4">
    <source>
        <dbReference type="EMBL" id="AKJ20303.1"/>
    </source>
</evidence>
<evidence type="ECO:0000256" key="1">
    <source>
        <dbReference type="SAM" id="SignalP"/>
    </source>
</evidence>
<evidence type="ECO:0000313" key="3">
    <source>
        <dbReference type="EMBL" id="AKJ20126.1"/>
    </source>
</evidence>
<reference evidence="7" key="3">
    <citation type="submission" date="2018-07" db="EMBL/GenBank/DDBJ databases">
        <authorList>
            <consortium name="NCBI Pathogen Detection Project"/>
        </authorList>
    </citation>
    <scope>NUCLEOTIDE SEQUENCE</scope>
    <source>
        <strain evidence="7">2011-60-876-1</strain>
        <strain evidence="5">S05012-15</strain>
        <strain evidence="6">S05117-15</strain>
    </source>
</reference>
<sequence length="279" mass="30831">MLKLELIILPLLAFLGPSNITNASTKTPIPSSQLSDAKTGVNYEFITIAANYVNGMWLVDGRQRPVIKTSMTKRNYLQIENDSASTPLNLVIPKIEFSIIAKNGVFISKFISLDEDASGKRILWLEPGSSMTISFVNDLSSTPLQALVSVTKQKKEVIAIFGPDQGKKFTLPLPSDSQQSSIDYVPSPEIALRINAPKKLQPAIAIPEDASASLLPSHTYKIRAAEKVRTFKFSSFVWVGKRNNLLGGSDYFSKELKIYPGENFDISTIQKTTMRTEND</sequence>
<dbReference type="EMBL" id="DAANFV010000021">
    <property type="protein sequence ID" value="HAC9688103.1"/>
    <property type="molecule type" value="Genomic_DNA"/>
</dbReference>
<geneLocation type="plasmid" evidence="4">
    <name>pB71</name>
</geneLocation>
<geneLocation type="plasmid" evidence="2">
    <name>pF8475</name>
</geneLocation>
<reference evidence="4" key="1">
    <citation type="submission" date="2015-03" db="EMBL/GenBank/DDBJ databases">
        <title>Complete genome sequences of four Salmonella Typhimurium IncHI1 plasmids and their characteristics.</title>
        <authorList>
            <person name="Kubasova T."/>
            <person name="Matiasovicova J."/>
            <person name="Cejkova D."/>
            <person name="Sekelova Z."/>
            <person name="Polansky O."/>
            <person name="Medvecky M."/>
            <person name="Rychlik I."/>
            <person name="Juricova H."/>
        </authorList>
    </citation>
    <scope>NUCLEOTIDE SEQUENCE</scope>
    <source>
        <strain evidence="3">109/9</strain>
        <strain evidence="4">B71</strain>
        <strain evidence="2">F8475</strain>
        <plasmid evidence="3">p109/9</plasmid>
        <plasmid evidence="4">pB71</plasmid>
        <plasmid evidence="2">pF8475</plasmid>
    </source>
</reference>
<feature type="signal peptide" evidence="1">
    <location>
        <begin position="1"/>
        <end position="23"/>
    </location>
</feature>
<feature type="chain" id="PRO_5011852213" evidence="1">
    <location>
        <begin position="24"/>
        <end position="279"/>
    </location>
</feature>
<accession>A0A0G3B2J4</accession>
<dbReference type="EMBL" id="DAATVE010000034">
    <property type="protein sequence ID" value="HAF0254256.1"/>
    <property type="molecule type" value="Genomic_DNA"/>
</dbReference>
<gene>
    <name evidence="8" type="ORF">AU613_25745</name>
    <name evidence="6" type="ORF">G0K70_18070</name>
    <name evidence="5" type="ORF">G0K78_21305</name>
    <name evidence="7" type="ORF">G9C49_004274</name>
</gene>
<evidence type="ECO:0000313" key="5">
    <source>
        <dbReference type="EMBL" id="HAC9688103.1"/>
    </source>
</evidence>
<accession>A0A6C8YWY8</accession>
<evidence type="ECO:0000313" key="8">
    <source>
        <dbReference type="EMBL" id="MIT52233.1"/>
    </source>
</evidence>
<evidence type="ECO:0000313" key="2">
    <source>
        <dbReference type="EMBL" id="AKJ19927.1"/>
    </source>
</evidence>
<reference evidence="8" key="4">
    <citation type="submission" date="2018-08" db="EMBL/GenBank/DDBJ databases">
        <authorList>
            <person name="Ashton P.M."/>
            <person name="Dallman T."/>
            <person name="Nair S."/>
            <person name="De Pinna E."/>
            <person name="Peters T."/>
            <person name="Grant K."/>
        </authorList>
    </citation>
    <scope>NUCLEOTIDE SEQUENCE [LARGE SCALE GENOMIC DNA]</scope>
    <source>
        <strain evidence="8">29290</strain>
    </source>
</reference>
<name>A0A0G3B2J4_SALTM</name>
<dbReference type="EMBL" id="KP899805">
    <property type="protein sequence ID" value="AKJ20126.1"/>
    <property type="molecule type" value="Genomic_DNA"/>
</dbReference>
<keyword evidence="4" id="KW-0614">Plasmid</keyword>
<reference evidence="5" key="2">
    <citation type="journal article" date="2018" name="Genome Biol.">
        <title>SKESA: strategic k-mer extension for scrupulous assemblies.</title>
        <authorList>
            <person name="Souvorov A."/>
            <person name="Agarwala R."/>
            <person name="Lipman D.J."/>
        </authorList>
    </citation>
    <scope>NUCLEOTIDE SEQUENCE</scope>
    <source>
        <strain evidence="7">2011-60-876-1</strain>
        <strain evidence="5">S05012-15</strain>
        <strain evidence="6">S05117-15</strain>
    </source>
</reference>
<dbReference type="EMBL" id="KP899804">
    <property type="protein sequence ID" value="AKJ19927.1"/>
    <property type="molecule type" value="Genomic_DNA"/>
</dbReference>
<dbReference type="EMBL" id="DAANFW010000018">
    <property type="protein sequence ID" value="HAC9692539.1"/>
    <property type="molecule type" value="Genomic_DNA"/>
</dbReference>
<dbReference type="EMBL" id="RSUA01000093">
    <property type="protein sequence ID" value="MIT52233.1"/>
    <property type="molecule type" value="Genomic_DNA"/>
</dbReference>
<evidence type="ECO:0000313" key="6">
    <source>
        <dbReference type="EMBL" id="HAC9692539.1"/>
    </source>
</evidence>
<evidence type="ECO:0000313" key="7">
    <source>
        <dbReference type="EMBL" id="HAF0254256.1"/>
    </source>
</evidence>
<organism evidence="4">
    <name type="scientific">Salmonella typhimurium</name>
    <dbReference type="NCBI Taxonomy" id="90371"/>
    <lineage>
        <taxon>Bacteria</taxon>
        <taxon>Pseudomonadati</taxon>
        <taxon>Pseudomonadota</taxon>
        <taxon>Gammaproteobacteria</taxon>
        <taxon>Enterobacterales</taxon>
        <taxon>Enterobacteriaceae</taxon>
        <taxon>Salmonella</taxon>
    </lineage>
</organism>
<dbReference type="Proteomes" id="UP000885258">
    <property type="component" value="Unassembled WGS sequence"/>
</dbReference>